<dbReference type="NCBIfam" id="TIGR00377">
    <property type="entry name" value="ant_ant_sig"/>
    <property type="match status" value="1"/>
</dbReference>
<dbReference type="SUPFAM" id="SSF52091">
    <property type="entry name" value="SpoIIaa-like"/>
    <property type="match status" value="1"/>
</dbReference>
<organism evidence="4 5">
    <name type="scientific">Trichlorobacter thiogenes</name>
    <dbReference type="NCBI Taxonomy" id="115783"/>
    <lineage>
        <taxon>Bacteria</taxon>
        <taxon>Pseudomonadati</taxon>
        <taxon>Thermodesulfobacteriota</taxon>
        <taxon>Desulfuromonadia</taxon>
        <taxon>Geobacterales</taxon>
        <taxon>Geobacteraceae</taxon>
        <taxon>Trichlorobacter</taxon>
    </lineage>
</organism>
<dbReference type="RefSeq" id="WP_078790492.1">
    <property type="nucleotide sequence ID" value="NZ_FUWR01000012.1"/>
</dbReference>
<dbReference type="Pfam" id="PF01740">
    <property type="entry name" value="STAS"/>
    <property type="match status" value="1"/>
</dbReference>
<dbReference type="PANTHER" id="PTHR33495">
    <property type="entry name" value="ANTI-SIGMA FACTOR ANTAGONIST TM_1081-RELATED-RELATED"/>
    <property type="match status" value="1"/>
</dbReference>
<dbReference type="InterPro" id="IPR036513">
    <property type="entry name" value="STAS_dom_sf"/>
</dbReference>
<reference evidence="5" key="1">
    <citation type="submission" date="2017-02" db="EMBL/GenBank/DDBJ databases">
        <authorList>
            <person name="Varghese N."/>
            <person name="Submissions S."/>
        </authorList>
    </citation>
    <scope>NUCLEOTIDE SEQUENCE [LARGE SCALE GENOMIC DNA]</scope>
    <source>
        <strain evidence="5">ATCC BAA-34</strain>
    </source>
</reference>
<feature type="domain" description="STAS" evidence="3">
    <location>
        <begin position="1"/>
        <end position="110"/>
    </location>
</feature>
<dbReference type="GO" id="GO:0043856">
    <property type="term" value="F:anti-sigma factor antagonist activity"/>
    <property type="evidence" value="ECO:0007669"/>
    <property type="project" value="InterPro"/>
</dbReference>
<dbReference type="Proteomes" id="UP000190102">
    <property type="component" value="Unassembled WGS sequence"/>
</dbReference>
<evidence type="ECO:0000259" key="3">
    <source>
        <dbReference type="PROSITE" id="PS50801"/>
    </source>
</evidence>
<dbReference type="Gene3D" id="3.30.750.24">
    <property type="entry name" value="STAS domain"/>
    <property type="match status" value="1"/>
</dbReference>
<accession>A0A1T4Q3W4</accession>
<evidence type="ECO:0000256" key="2">
    <source>
        <dbReference type="RuleBase" id="RU003749"/>
    </source>
</evidence>
<protein>
    <recommendedName>
        <fullName evidence="2">Anti-sigma factor antagonist</fullName>
    </recommendedName>
</protein>
<dbReference type="InterPro" id="IPR003658">
    <property type="entry name" value="Anti-sigma_ant"/>
</dbReference>
<dbReference type="AlphaFoldDB" id="A0A1T4Q3W4"/>
<comment type="similarity">
    <text evidence="1 2">Belongs to the anti-sigma-factor antagonist family.</text>
</comment>
<gene>
    <name evidence="4" type="ORF">SAMN02745119_02216</name>
</gene>
<dbReference type="STRING" id="115783.SAMN02745119_02216"/>
<sequence>MTIQTTKEANATVLTIAGRMDAVTAPEYEKALNEQIAAGESAFVIDFQGLEYISSAGLRALLATAKLLKTKNGQIRLANVLGTVREVFDISGFGSIFQIQDSVSAALADLG</sequence>
<evidence type="ECO:0000313" key="5">
    <source>
        <dbReference type="Proteomes" id="UP000190102"/>
    </source>
</evidence>
<dbReference type="EMBL" id="FUWR01000012">
    <property type="protein sequence ID" value="SJZ98354.1"/>
    <property type="molecule type" value="Genomic_DNA"/>
</dbReference>
<dbReference type="InterPro" id="IPR002645">
    <property type="entry name" value="STAS_dom"/>
</dbReference>
<dbReference type="CDD" id="cd07043">
    <property type="entry name" value="STAS_anti-anti-sigma_factors"/>
    <property type="match status" value="1"/>
</dbReference>
<name>A0A1T4Q3W4_9BACT</name>
<dbReference type="OrthoDB" id="280847at2"/>
<evidence type="ECO:0000313" key="4">
    <source>
        <dbReference type="EMBL" id="SJZ98354.1"/>
    </source>
</evidence>
<evidence type="ECO:0000256" key="1">
    <source>
        <dbReference type="ARBA" id="ARBA00009013"/>
    </source>
</evidence>
<dbReference type="PANTHER" id="PTHR33495:SF2">
    <property type="entry name" value="ANTI-SIGMA FACTOR ANTAGONIST TM_1081-RELATED"/>
    <property type="match status" value="1"/>
</dbReference>
<proteinExistence type="inferred from homology"/>
<keyword evidence="5" id="KW-1185">Reference proteome</keyword>
<dbReference type="PROSITE" id="PS50801">
    <property type="entry name" value="STAS"/>
    <property type="match status" value="1"/>
</dbReference>